<reference evidence="2 3" key="1">
    <citation type="submission" date="2019-08" db="EMBL/GenBank/DDBJ databases">
        <title>Paraburkholderia simonii sp. nov. and P. youngii sp. nov. Brazilian and Mexican Mimosa-associated rhizobia.</title>
        <authorList>
            <person name="Mavima L."/>
            <person name="Beukes C.W."/>
            <person name="Palmer M."/>
            <person name="De Meyer S.E."/>
            <person name="James E.K."/>
            <person name="Maluk M."/>
            <person name="Avontuur J.R."/>
            <person name="Chan W.Y."/>
            <person name="Venter S.N."/>
            <person name="Steenkamp E.T."/>
        </authorList>
    </citation>
    <scope>NUCLEOTIDE SEQUENCE [LARGE SCALE GENOMIC DNA]</scope>
    <source>
        <strain evidence="2 3">JPY454</strain>
    </source>
</reference>
<dbReference type="Proteomes" id="UP000821598">
    <property type="component" value="Unassembled WGS sequence"/>
</dbReference>
<protein>
    <submittedName>
        <fullName evidence="2">Uncharacterized protein</fullName>
    </submittedName>
</protein>
<dbReference type="EMBL" id="VOMC01000058">
    <property type="protein sequence ID" value="NVI08896.1"/>
    <property type="molecule type" value="Genomic_DNA"/>
</dbReference>
<sequence length="110" mass="12178">MTSKIVIAKMGATTIDLIRSTSRPRRNDSIGYCSPLEFENLLAKNQLSSQRELSTGEQRHSRTAADNPRFNALRRISTALNPTANLSVEAVIPQPRKSGRPLAFTLLVRS</sequence>
<name>A0ABX2NXE9_9BURK</name>
<gene>
    <name evidence="2" type="ORF">FSB64_35275</name>
</gene>
<comment type="caution">
    <text evidence="2">The sequence shown here is derived from an EMBL/GenBank/DDBJ whole genome shotgun (WGS) entry which is preliminary data.</text>
</comment>
<proteinExistence type="predicted"/>
<evidence type="ECO:0000313" key="2">
    <source>
        <dbReference type="EMBL" id="NVI08896.1"/>
    </source>
</evidence>
<evidence type="ECO:0000256" key="1">
    <source>
        <dbReference type="SAM" id="MobiDB-lite"/>
    </source>
</evidence>
<organism evidence="2 3">
    <name type="scientific">Paraburkholderia youngii</name>
    <dbReference type="NCBI Taxonomy" id="2782701"/>
    <lineage>
        <taxon>Bacteria</taxon>
        <taxon>Pseudomonadati</taxon>
        <taxon>Pseudomonadota</taxon>
        <taxon>Betaproteobacteria</taxon>
        <taxon>Burkholderiales</taxon>
        <taxon>Burkholderiaceae</taxon>
        <taxon>Paraburkholderia</taxon>
    </lineage>
</organism>
<feature type="region of interest" description="Disordered" evidence="1">
    <location>
        <begin position="48"/>
        <end position="67"/>
    </location>
</feature>
<evidence type="ECO:0000313" key="3">
    <source>
        <dbReference type="Proteomes" id="UP000821598"/>
    </source>
</evidence>
<accession>A0ABX2NXE9</accession>
<keyword evidence="3" id="KW-1185">Reference proteome</keyword>